<reference evidence="1" key="1">
    <citation type="submission" date="2020-12" db="EMBL/GenBank/DDBJ databases">
        <title>Comparison of Enterococcus faecalis Biofilm Removal Efficiency Among Bacteriophage PBEF129, Its Endolysin, and Cefotaxime.</title>
        <authorList>
            <person name="Myung H."/>
            <person name="Oh H."/>
            <person name="Hwang Y."/>
            <person name="Hong H."/>
        </authorList>
    </citation>
    <scope>NUCLEOTIDE SEQUENCE</scope>
</reference>
<evidence type="ECO:0000313" key="2">
    <source>
        <dbReference type="Proteomes" id="UP000463860"/>
    </source>
</evidence>
<name>A0A7T3MK55_9CAUD</name>
<sequence>MLVKSKLYLAPISDSVSPDSTFQYVFPFSVTSSALASVPKPTTKPKLNKLKPKILVFFKIKFSSIFSLFVLLTRTNITCNCYSQKNKRLHSHYILLRILQRKKKDHHKMVLNLVLRFFSNTYYWTYCL</sequence>
<accession>A0A7T3MK55</accession>
<dbReference type="Proteomes" id="UP000463860">
    <property type="component" value="Segment"/>
</dbReference>
<protein>
    <submittedName>
        <fullName evidence="1">Uncharacterized protein</fullName>
    </submittedName>
</protein>
<organism evidence="1 2">
    <name type="scientific">Enterococcus phage PBEF129</name>
    <dbReference type="NCBI Taxonomy" id="2696337"/>
    <lineage>
        <taxon>Viruses</taxon>
        <taxon>Duplodnaviria</taxon>
        <taxon>Heunggongvirae</taxon>
        <taxon>Uroviricota</taxon>
        <taxon>Caudoviricetes</taxon>
        <taxon>Herelleviridae</taxon>
        <taxon>Brockvirinae</taxon>
        <taxon>Kochikohdavirus</taxon>
        <taxon>Kochikohdavirus ECP3</taxon>
    </lineage>
</organism>
<evidence type="ECO:0000313" key="1">
    <source>
        <dbReference type="EMBL" id="QPW37207.1"/>
    </source>
</evidence>
<dbReference type="EMBL" id="MN854830">
    <property type="protein sequence ID" value="QPW37207.1"/>
    <property type="molecule type" value="Genomic_DNA"/>
</dbReference>
<keyword evidence="2" id="KW-1185">Reference proteome</keyword>
<proteinExistence type="predicted"/>